<dbReference type="STRING" id="869754.A0A1A0HJI1"/>
<dbReference type="GeneID" id="30029957"/>
<feature type="binding site" evidence="6">
    <location>
        <begin position="48"/>
        <end position="49"/>
    </location>
    <ligand>
        <name>FAD</name>
        <dbReference type="ChEBI" id="CHEBI:57692"/>
    </ligand>
</feature>
<comment type="cofactor">
    <cofactor evidence="1 6">
        <name>FAD</name>
        <dbReference type="ChEBI" id="CHEBI:57692"/>
    </cofactor>
</comment>
<evidence type="ECO:0000313" key="9">
    <source>
        <dbReference type="Proteomes" id="UP000092555"/>
    </source>
</evidence>
<keyword evidence="3" id="KW-0285">Flavoprotein</keyword>
<dbReference type="SUPFAM" id="SSF51971">
    <property type="entry name" value="Nucleotide-binding domain"/>
    <property type="match status" value="1"/>
</dbReference>
<dbReference type="PANTHER" id="PTHR11530:SF26">
    <property type="entry name" value="FAD DEPENDENT OXIDOREDUCTASE SUPERFAMILY (AFU_ORTHOLOGUE AFUA_5G13940)"/>
    <property type="match status" value="1"/>
</dbReference>
<reference evidence="8 9" key="1">
    <citation type="submission" date="2016-05" db="EMBL/GenBank/DDBJ databases">
        <title>Comparative genomics of biotechnologically important yeasts.</title>
        <authorList>
            <consortium name="DOE Joint Genome Institute"/>
            <person name="Riley R."/>
            <person name="Haridas S."/>
            <person name="Wolfe K.H."/>
            <person name="Lopes M.R."/>
            <person name="Hittinger C.T."/>
            <person name="Goker M."/>
            <person name="Salamov A."/>
            <person name="Wisecaver J."/>
            <person name="Long T.M."/>
            <person name="Aerts A.L."/>
            <person name="Barry K."/>
            <person name="Choi C."/>
            <person name="Clum A."/>
            <person name="Coughlan A.Y."/>
            <person name="Deshpande S."/>
            <person name="Douglass A.P."/>
            <person name="Hanson S.J."/>
            <person name="Klenk H.-P."/>
            <person name="LaButti K."/>
            <person name="Lapidus A."/>
            <person name="Lindquist E."/>
            <person name="Lipzen A."/>
            <person name="Meier-kolthoff J.P."/>
            <person name="Ohm R.A."/>
            <person name="Otillar R.P."/>
            <person name="Pangilinan J."/>
            <person name="Peng Y."/>
            <person name="Rokas A."/>
            <person name="Rosa C.A."/>
            <person name="Scheuner C."/>
            <person name="Sibirny A.A."/>
            <person name="Slot J.C."/>
            <person name="Stielow J.B."/>
            <person name="Sun H."/>
            <person name="Kurtzman C.P."/>
            <person name="Blackwell M."/>
            <person name="Grigoriev I.V."/>
            <person name="Jeffries T.W."/>
        </authorList>
    </citation>
    <scope>NUCLEOTIDE SEQUENCE [LARGE SCALE GENOMIC DNA]</scope>
    <source>
        <strain evidence="8 9">NRRL YB-4993</strain>
    </source>
</reference>
<feature type="binding site" evidence="6">
    <location>
        <position position="334"/>
    </location>
    <ligand>
        <name>D-dopa</name>
        <dbReference type="ChEBI" id="CHEBI:149689"/>
    </ligand>
</feature>
<evidence type="ECO:0000256" key="3">
    <source>
        <dbReference type="ARBA" id="ARBA00022630"/>
    </source>
</evidence>
<protein>
    <submittedName>
        <fullName evidence="8">FAD dependent oxidoreductase</fullName>
    </submittedName>
</protein>
<evidence type="ECO:0000259" key="7">
    <source>
        <dbReference type="Pfam" id="PF01266"/>
    </source>
</evidence>
<proteinExistence type="inferred from homology"/>
<dbReference type="PIRSF" id="PIRSF000189">
    <property type="entry name" value="D-aa_oxidase"/>
    <property type="match status" value="1"/>
</dbReference>
<sequence>MSDVIIVGAGVVGLSTALAIAEESTRDHSITVASEHSPEVNPYSPHYTSSWAGAHFRPFPSKDRHELKDYPLARTTLLKFKDLSRDHPESSIEFVKGVEYFETPDSKYKSFAEGWRESVENFRVLDQSEIPEGCVLGVEYDTFVVNAPLYLQFLYRTLKFKHGVNFVLAKLSSLEEITKLHGVEGRKPVIINCTGQGLQWGGGYDKDCFSIRGQTLLINAPNIPKNTKFTVTHQLNDGLWTFYIPRPLYGGVILGGTKQPHDTYPEPRDEETEALKQRGARLFPELMRTDASGNKFFDVVRVNVGFRPARKGGVNISESHHDGYRVINGYGCGGSGYEFSWGVAMRVVHLLDTSVSKF</sequence>
<dbReference type="AlphaFoldDB" id="A0A1A0HJI1"/>
<dbReference type="Gene3D" id="3.40.50.720">
    <property type="entry name" value="NAD(P)-binding Rossmann-like Domain"/>
    <property type="match status" value="1"/>
</dbReference>
<keyword evidence="9" id="KW-1185">Reference proteome</keyword>
<organism evidence="8 9">
    <name type="scientific">Metschnikowia bicuspidata var. bicuspidata NRRL YB-4993</name>
    <dbReference type="NCBI Taxonomy" id="869754"/>
    <lineage>
        <taxon>Eukaryota</taxon>
        <taxon>Fungi</taxon>
        <taxon>Dikarya</taxon>
        <taxon>Ascomycota</taxon>
        <taxon>Saccharomycotina</taxon>
        <taxon>Pichiomycetes</taxon>
        <taxon>Metschnikowiaceae</taxon>
        <taxon>Metschnikowia</taxon>
    </lineage>
</organism>
<comment type="similarity">
    <text evidence="2">Belongs to the DAMOX/DASOX family.</text>
</comment>
<dbReference type="EMBL" id="LXTC01000001">
    <property type="protein sequence ID" value="OBA24319.1"/>
    <property type="molecule type" value="Genomic_DNA"/>
</dbReference>
<dbReference type="SUPFAM" id="SSF54373">
    <property type="entry name" value="FAD-linked reductases, C-terminal domain"/>
    <property type="match status" value="1"/>
</dbReference>
<dbReference type="GO" id="GO:0071949">
    <property type="term" value="F:FAD binding"/>
    <property type="evidence" value="ECO:0007669"/>
    <property type="project" value="InterPro"/>
</dbReference>
<evidence type="ECO:0000256" key="5">
    <source>
        <dbReference type="ARBA" id="ARBA00023002"/>
    </source>
</evidence>
<dbReference type="InterPro" id="IPR006076">
    <property type="entry name" value="FAD-dep_OxRdtase"/>
</dbReference>
<dbReference type="GO" id="GO:0005737">
    <property type="term" value="C:cytoplasm"/>
    <property type="evidence" value="ECO:0007669"/>
    <property type="project" value="TreeGrafter"/>
</dbReference>
<keyword evidence="4 6" id="KW-0274">FAD</keyword>
<comment type="caution">
    <text evidence="8">The sequence shown here is derived from an EMBL/GenBank/DDBJ whole genome shotgun (WGS) entry which is preliminary data.</text>
</comment>
<dbReference type="OrthoDB" id="2015447at2759"/>
<dbReference type="Gene3D" id="3.30.9.10">
    <property type="entry name" value="D-Amino Acid Oxidase, subunit A, domain 2"/>
    <property type="match status" value="1"/>
</dbReference>
<feature type="domain" description="FAD dependent oxidoreductase" evidence="7">
    <location>
        <begin position="3"/>
        <end position="349"/>
    </location>
</feature>
<keyword evidence="5" id="KW-0560">Oxidoreductase</keyword>
<dbReference type="Proteomes" id="UP000092555">
    <property type="component" value="Unassembled WGS sequence"/>
</dbReference>
<evidence type="ECO:0000256" key="6">
    <source>
        <dbReference type="PIRSR" id="PIRSR000189-1"/>
    </source>
</evidence>
<dbReference type="Pfam" id="PF01266">
    <property type="entry name" value="DAO"/>
    <property type="match status" value="1"/>
</dbReference>
<dbReference type="GO" id="GO:0003884">
    <property type="term" value="F:D-amino-acid oxidase activity"/>
    <property type="evidence" value="ECO:0007669"/>
    <property type="project" value="InterPro"/>
</dbReference>
<evidence type="ECO:0000256" key="2">
    <source>
        <dbReference type="ARBA" id="ARBA00006730"/>
    </source>
</evidence>
<evidence type="ECO:0000256" key="4">
    <source>
        <dbReference type="ARBA" id="ARBA00022827"/>
    </source>
</evidence>
<dbReference type="RefSeq" id="XP_018714800.1">
    <property type="nucleotide sequence ID" value="XM_018856981.1"/>
</dbReference>
<feature type="binding site" evidence="6">
    <location>
        <position position="233"/>
    </location>
    <ligand>
        <name>D-dopa</name>
        <dbReference type="ChEBI" id="CHEBI:149689"/>
    </ligand>
</feature>
<accession>A0A1A0HJI1</accession>
<dbReference type="PANTHER" id="PTHR11530">
    <property type="entry name" value="D-AMINO ACID OXIDASE"/>
    <property type="match status" value="1"/>
</dbReference>
<name>A0A1A0HJI1_9ASCO</name>
<evidence type="ECO:0000256" key="1">
    <source>
        <dbReference type="ARBA" id="ARBA00001974"/>
    </source>
</evidence>
<feature type="binding site" evidence="6">
    <location>
        <position position="194"/>
    </location>
    <ligand>
        <name>FAD</name>
        <dbReference type="ChEBI" id="CHEBI:57692"/>
    </ligand>
</feature>
<dbReference type="GO" id="GO:0019478">
    <property type="term" value="P:D-amino acid catabolic process"/>
    <property type="evidence" value="ECO:0007669"/>
    <property type="project" value="TreeGrafter"/>
</dbReference>
<evidence type="ECO:0000313" key="8">
    <source>
        <dbReference type="EMBL" id="OBA24319.1"/>
    </source>
</evidence>
<dbReference type="InterPro" id="IPR023209">
    <property type="entry name" value="DAO"/>
</dbReference>
<gene>
    <name evidence="8" type="ORF">METBIDRAFT_38278</name>
</gene>